<evidence type="ECO:0000313" key="2">
    <source>
        <dbReference type="Proteomes" id="UP000265520"/>
    </source>
</evidence>
<dbReference type="AlphaFoldDB" id="A0A392REU5"/>
<proteinExistence type="predicted"/>
<sequence>VAMGADDKSQQVKAIIQFQKFKELLSNERSPPAEKVIEKFIQCGVVPQFVKYLAMDDIPQIQVCFNFSKFM</sequence>
<dbReference type="EMBL" id="LXQA010215931">
    <property type="protein sequence ID" value="MCI34652.1"/>
    <property type="molecule type" value="Genomic_DNA"/>
</dbReference>
<organism evidence="1 2">
    <name type="scientific">Trifolium medium</name>
    <dbReference type="NCBI Taxonomy" id="97028"/>
    <lineage>
        <taxon>Eukaryota</taxon>
        <taxon>Viridiplantae</taxon>
        <taxon>Streptophyta</taxon>
        <taxon>Embryophyta</taxon>
        <taxon>Tracheophyta</taxon>
        <taxon>Spermatophyta</taxon>
        <taxon>Magnoliopsida</taxon>
        <taxon>eudicotyledons</taxon>
        <taxon>Gunneridae</taxon>
        <taxon>Pentapetalae</taxon>
        <taxon>rosids</taxon>
        <taxon>fabids</taxon>
        <taxon>Fabales</taxon>
        <taxon>Fabaceae</taxon>
        <taxon>Papilionoideae</taxon>
        <taxon>50 kb inversion clade</taxon>
        <taxon>NPAAA clade</taxon>
        <taxon>Hologalegina</taxon>
        <taxon>IRL clade</taxon>
        <taxon>Trifolieae</taxon>
        <taxon>Trifolium</taxon>
    </lineage>
</organism>
<accession>A0A392REU5</accession>
<dbReference type="Gene3D" id="1.25.10.10">
    <property type="entry name" value="Leucine-rich Repeat Variant"/>
    <property type="match status" value="1"/>
</dbReference>
<dbReference type="Proteomes" id="UP000265520">
    <property type="component" value="Unassembled WGS sequence"/>
</dbReference>
<name>A0A392REU5_9FABA</name>
<feature type="non-terminal residue" evidence="1">
    <location>
        <position position="1"/>
    </location>
</feature>
<evidence type="ECO:0000313" key="1">
    <source>
        <dbReference type="EMBL" id="MCI34652.1"/>
    </source>
</evidence>
<reference evidence="1 2" key="1">
    <citation type="journal article" date="2018" name="Front. Plant Sci.">
        <title>Red Clover (Trifolium pratense) and Zigzag Clover (T. medium) - A Picture of Genomic Similarities and Differences.</title>
        <authorList>
            <person name="Dluhosova J."/>
            <person name="Istvanek J."/>
            <person name="Nedelnik J."/>
            <person name="Repkova J."/>
        </authorList>
    </citation>
    <scope>NUCLEOTIDE SEQUENCE [LARGE SCALE GENOMIC DNA]</scope>
    <source>
        <strain evidence="2">cv. 10/8</strain>
        <tissue evidence="1">Leaf</tissue>
    </source>
</reference>
<dbReference type="InterPro" id="IPR011989">
    <property type="entry name" value="ARM-like"/>
</dbReference>
<protein>
    <submittedName>
        <fullName evidence="1">Importin subunit alpha-1-like</fullName>
    </submittedName>
</protein>
<keyword evidence="2" id="KW-1185">Reference proteome</keyword>
<comment type="caution">
    <text evidence="1">The sequence shown here is derived from an EMBL/GenBank/DDBJ whole genome shotgun (WGS) entry which is preliminary data.</text>
</comment>